<sequence>MFLKFTVDKSILDNQLKQERTARQKDLIALSKEMERNVELQFALMREQKARQTEREAADKERNELLRKLEEMKHQLQTAQAEASVEPVVERITRFGADVFDWFPHLGYTHSDSVITRTGGLRPTLLSFSFGKVVARFTFTFRRITDWNRIGIVTSSLTEKAKQRTNSFTNLFGGAGWDVFERNRCARQNNNKSSHGSVCVAGKDGQRVVLEADGRDGKRTLRLSQDGQTQPTFFSNIPVPFRFAILLTGNQDSVSIESVVEFTGPTLVGGTSEIRMDERRHEIQPT</sequence>
<comment type="caution">
    <text evidence="2">The sequence shown here is derived from an EMBL/GenBank/DDBJ whole genome shotgun (WGS) entry which is preliminary data.</text>
</comment>
<feature type="coiled-coil region" evidence="1">
    <location>
        <begin position="44"/>
        <end position="86"/>
    </location>
</feature>
<dbReference type="Proteomes" id="UP001281761">
    <property type="component" value="Unassembled WGS sequence"/>
</dbReference>
<proteinExistence type="predicted"/>
<keyword evidence="3" id="KW-1185">Reference proteome</keyword>
<evidence type="ECO:0000256" key="1">
    <source>
        <dbReference type="SAM" id="Coils"/>
    </source>
</evidence>
<protein>
    <submittedName>
        <fullName evidence="2">Uncharacterized protein</fullName>
    </submittedName>
</protein>
<evidence type="ECO:0000313" key="2">
    <source>
        <dbReference type="EMBL" id="KAK2959671.1"/>
    </source>
</evidence>
<evidence type="ECO:0000313" key="3">
    <source>
        <dbReference type="Proteomes" id="UP001281761"/>
    </source>
</evidence>
<reference evidence="2 3" key="1">
    <citation type="journal article" date="2022" name="bioRxiv">
        <title>Genomics of Preaxostyla Flagellates Illuminates Evolutionary Transitions and the Path Towards Mitochondrial Loss.</title>
        <authorList>
            <person name="Novak L.V.F."/>
            <person name="Treitli S.C."/>
            <person name="Pyrih J."/>
            <person name="Halakuc P."/>
            <person name="Pipaliya S.V."/>
            <person name="Vacek V."/>
            <person name="Brzon O."/>
            <person name="Soukal P."/>
            <person name="Eme L."/>
            <person name="Dacks J.B."/>
            <person name="Karnkowska A."/>
            <person name="Elias M."/>
            <person name="Hampl V."/>
        </authorList>
    </citation>
    <scope>NUCLEOTIDE SEQUENCE [LARGE SCALE GENOMIC DNA]</scope>
    <source>
        <strain evidence="2">NAU3</strain>
        <tissue evidence="2">Gut</tissue>
    </source>
</reference>
<organism evidence="2 3">
    <name type="scientific">Blattamonas nauphoetae</name>
    <dbReference type="NCBI Taxonomy" id="2049346"/>
    <lineage>
        <taxon>Eukaryota</taxon>
        <taxon>Metamonada</taxon>
        <taxon>Preaxostyla</taxon>
        <taxon>Oxymonadida</taxon>
        <taxon>Blattamonas</taxon>
    </lineage>
</organism>
<dbReference type="EMBL" id="JARBJD010000028">
    <property type="protein sequence ID" value="KAK2959671.1"/>
    <property type="molecule type" value="Genomic_DNA"/>
</dbReference>
<accession>A0ABQ9Y7E8</accession>
<name>A0ABQ9Y7E8_9EUKA</name>
<gene>
    <name evidence="2" type="ORF">BLNAU_5448</name>
</gene>
<keyword evidence="1" id="KW-0175">Coiled coil</keyword>